<dbReference type="AlphaFoldDB" id="A0A4U8ULX9"/>
<comment type="caution">
    <text evidence="3">The sequence shown here is derived from an EMBL/GenBank/DDBJ whole genome shotgun (WGS) entry which is preliminary data.</text>
</comment>
<evidence type="ECO:0000313" key="4">
    <source>
        <dbReference type="Proteomes" id="UP000298663"/>
    </source>
</evidence>
<keyword evidence="4" id="KW-1185">Reference proteome</keyword>
<dbReference type="EMBL" id="AZBU02000001">
    <property type="protein sequence ID" value="TMS33912.1"/>
    <property type="molecule type" value="Genomic_DNA"/>
</dbReference>
<evidence type="ECO:0000313" key="3">
    <source>
        <dbReference type="EMBL" id="TMS33912.1"/>
    </source>
</evidence>
<keyword evidence="1" id="KW-0472">Membrane</keyword>
<organism evidence="3 4">
    <name type="scientific">Steinernema carpocapsae</name>
    <name type="common">Entomopathogenic nematode</name>
    <dbReference type="NCBI Taxonomy" id="34508"/>
    <lineage>
        <taxon>Eukaryota</taxon>
        <taxon>Metazoa</taxon>
        <taxon>Ecdysozoa</taxon>
        <taxon>Nematoda</taxon>
        <taxon>Chromadorea</taxon>
        <taxon>Rhabditida</taxon>
        <taxon>Tylenchina</taxon>
        <taxon>Panagrolaimomorpha</taxon>
        <taxon>Strongyloidoidea</taxon>
        <taxon>Steinernematidae</taxon>
        <taxon>Steinernema</taxon>
    </lineage>
</organism>
<evidence type="ECO:0000256" key="1">
    <source>
        <dbReference type="SAM" id="Phobius"/>
    </source>
</evidence>
<protein>
    <recommendedName>
        <fullName evidence="5">Fibronectin type-III domain-containing protein</fullName>
    </recommendedName>
</protein>
<sequence length="432" mass="47540">MEAFWLLVLMVLTTTATTIADEFETRKLGQCYAGCADEFLKSADVARTLLSGKTIFERNDTADKYQLCKLGCNGVPFGSMLAGIKTGVDLSRRILRNSPVQAGIVNKLRLVCADPGSYSTRIHLAVDVNETSAASTVHVCALDVYNNGTKVTNTTYSLKTHFHIAVTLLPKAQYKFQVRCFNRDGQLGKEVTSESREGKRLLPNPGLVDFAIMKMDYFNQSLTAKFEWREPERSDSVLPQCRQRLLLTTDKANERIITLDESNEILVEGLPFSTSYLTTLLPESMPATRKMNSPSVTFKTKSCEEVVEVATVCAPPPAAPVPQVINDNVSKCGNSSFSCVTFLWINIAILCCCIVMLLAMAAAAGLYIILKWIPSRAKVHDGERDIESGSISLFTPMYFPVVSTPDCSTDSGNKTAYFNGRPISVPRIGTYI</sequence>
<keyword evidence="1" id="KW-1133">Transmembrane helix</keyword>
<keyword evidence="2" id="KW-0732">Signal</keyword>
<reference evidence="3 4" key="1">
    <citation type="journal article" date="2015" name="Genome Biol.">
        <title>Comparative genomics of Steinernema reveals deeply conserved gene regulatory networks.</title>
        <authorList>
            <person name="Dillman A.R."/>
            <person name="Macchietto M."/>
            <person name="Porter C.F."/>
            <person name="Rogers A."/>
            <person name="Williams B."/>
            <person name="Antoshechkin I."/>
            <person name="Lee M.M."/>
            <person name="Goodwin Z."/>
            <person name="Lu X."/>
            <person name="Lewis E.E."/>
            <person name="Goodrich-Blair H."/>
            <person name="Stock S.P."/>
            <person name="Adams B.J."/>
            <person name="Sternberg P.W."/>
            <person name="Mortazavi A."/>
        </authorList>
    </citation>
    <scope>NUCLEOTIDE SEQUENCE [LARGE SCALE GENOMIC DNA]</scope>
    <source>
        <strain evidence="3 4">ALL</strain>
    </source>
</reference>
<gene>
    <name evidence="3" type="ORF">L596_001599</name>
</gene>
<feature type="chain" id="PRO_5020560941" description="Fibronectin type-III domain-containing protein" evidence="2">
    <location>
        <begin position="21"/>
        <end position="432"/>
    </location>
</feature>
<evidence type="ECO:0008006" key="5">
    <source>
        <dbReference type="Google" id="ProtNLM"/>
    </source>
</evidence>
<keyword evidence="1" id="KW-0812">Transmembrane</keyword>
<reference evidence="3 4" key="2">
    <citation type="journal article" date="2019" name="G3 (Bethesda)">
        <title>Hybrid Assembly of the Genome of the Entomopathogenic Nematode Steinernema carpocapsae Identifies the X-Chromosome.</title>
        <authorList>
            <person name="Serra L."/>
            <person name="Macchietto M."/>
            <person name="Macias-Munoz A."/>
            <person name="McGill C.J."/>
            <person name="Rodriguez I.M."/>
            <person name="Rodriguez B."/>
            <person name="Murad R."/>
            <person name="Mortazavi A."/>
        </authorList>
    </citation>
    <scope>NUCLEOTIDE SEQUENCE [LARGE SCALE GENOMIC DNA]</scope>
    <source>
        <strain evidence="3 4">ALL</strain>
    </source>
</reference>
<feature type="signal peptide" evidence="2">
    <location>
        <begin position="1"/>
        <end position="20"/>
    </location>
</feature>
<proteinExistence type="predicted"/>
<accession>A0A4U8ULX9</accession>
<feature type="transmembrane region" description="Helical" evidence="1">
    <location>
        <begin position="342"/>
        <end position="370"/>
    </location>
</feature>
<evidence type="ECO:0000256" key="2">
    <source>
        <dbReference type="SAM" id="SignalP"/>
    </source>
</evidence>
<name>A0A4U8ULX9_STECR</name>
<dbReference type="Proteomes" id="UP000298663">
    <property type="component" value="Unassembled WGS sequence"/>
</dbReference>